<feature type="domain" description="Integrase catalytic" evidence="1">
    <location>
        <begin position="143"/>
        <end position="284"/>
    </location>
</feature>
<dbReference type="Pfam" id="PF17921">
    <property type="entry name" value="Integrase_H2C2"/>
    <property type="match status" value="1"/>
</dbReference>
<dbReference type="PROSITE" id="PS50994">
    <property type="entry name" value="INTEGRASE"/>
    <property type="match status" value="1"/>
</dbReference>
<comment type="caution">
    <text evidence="2">The sequence shown here is derived from an EMBL/GenBank/DDBJ whole genome shotgun (WGS) entry which is preliminary data.</text>
</comment>
<name>A0AAP0GGJ5_9ASPA</name>
<organism evidence="2 3">
    <name type="scientific">Platanthera zijinensis</name>
    <dbReference type="NCBI Taxonomy" id="2320716"/>
    <lineage>
        <taxon>Eukaryota</taxon>
        <taxon>Viridiplantae</taxon>
        <taxon>Streptophyta</taxon>
        <taxon>Embryophyta</taxon>
        <taxon>Tracheophyta</taxon>
        <taxon>Spermatophyta</taxon>
        <taxon>Magnoliopsida</taxon>
        <taxon>Liliopsida</taxon>
        <taxon>Asparagales</taxon>
        <taxon>Orchidaceae</taxon>
        <taxon>Orchidoideae</taxon>
        <taxon>Orchideae</taxon>
        <taxon>Orchidinae</taxon>
        <taxon>Platanthera</taxon>
    </lineage>
</organism>
<dbReference type="EMBL" id="JBBWWQ010000001">
    <property type="protein sequence ID" value="KAK8957827.1"/>
    <property type="molecule type" value="Genomic_DNA"/>
</dbReference>
<dbReference type="PANTHER" id="PTHR37984:SF5">
    <property type="entry name" value="PROTEIN NYNRIN-LIKE"/>
    <property type="match status" value="1"/>
</dbReference>
<dbReference type="GO" id="GO:0003676">
    <property type="term" value="F:nucleic acid binding"/>
    <property type="evidence" value="ECO:0007669"/>
    <property type="project" value="InterPro"/>
</dbReference>
<dbReference type="InterPro" id="IPR050951">
    <property type="entry name" value="Retrovirus_Pol_polyprotein"/>
</dbReference>
<evidence type="ECO:0000313" key="2">
    <source>
        <dbReference type="EMBL" id="KAK8957827.1"/>
    </source>
</evidence>
<dbReference type="Pfam" id="PF00665">
    <property type="entry name" value="rve"/>
    <property type="match status" value="1"/>
</dbReference>
<keyword evidence="3" id="KW-1185">Reference proteome</keyword>
<dbReference type="PANTHER" id="PTHR37984">
    <property type="entry name" value="PROTEIN CBG26694"/>
    <property type="match status" value="1"/>
</dbReference>
<dbReference type="InterPro" id="IPR012337">
    <property type="entry name" value="RNaseH-like_sf"/>
</dbReference>
<dbReference type="Gene3D" id="1.10.340.70">
    <property type="match status" value="1"/>
</dbReference>
<dbReference type="Proteomes" id="UP001418222">
    <property type="component" value="Unassembled WGS sequence"/>
</dbReference>
<evidence type="ECO:0000259" key="1">
    <source>
        <dbReference type="PROSITE" id="PS50994"/>
    </source>
</evidence>
<sequence length="284" mass="32555">MTELFRPSIEEGEVMEIDQEVSWMDPFVTFLASGRLPEGNLERKRIRYKSAYYLLKEGVLYRKTLSGLLARCVSEKEAPRVLEEVHSGECGSHSGSRTLEGRVLRQGYFWPTLRRDAEELAKRCRKCQEFAPLQLLPAQRLRTITSPWPFAIWGLDLVGPFPQASGQRRFLLVMIDYFSKWLEVKALAKVTSRVVKNFVWGEIICRHGLPLAIVTDNGPQFASQEFVDFCVQLGIDLRFASVHHPRSNGQVEAANKIIVNLLKKKVENLRGRWVEQLPSVLWAL</sequence>
<dbReference type="InterPro" id="IPR041588">
    <property type="entry name" value="Integrase_H2C2"/>
</dbReference>
<protein>
    <recommendedName>
        <fullName evidence="1">Integrase catalytic domain-containing protein</fullName>
    </recommendedName>
</protein>
<gene>
    <name evidence="2" type="ORF">KSP39_PZI000631</name>
</gene>
<dbReference type="Gene3D" id="3.30.420.10">
    <property type="entry name" value="Ribonuclease H-like superfamily/Ribonuclease H"/>
    <property type="match status" value="1"/>
</dbReference>
<reference evidence="2 3" key="1">
    <citation type="journal article" date="2022" name="Nat. Plants">
        <title>Genomes of leafy and leafless Platanthera orchids illuminate the evolution of mycoheterotrophy.</title>
        <authorList>
            <person name="Li M.H."/>
            <person name="Liu K.W."/>
            <person name="Li Z."/>
            <person name="Lu H.C."/>
            <person name="Ye Q.L."/>
            <person name="Zhang D."/>
            <person name="Wang J.Y."/>
            <person name="Li Y.F."/>
            <person name="Zhong Z.M."/>
            <person name="Liu X."/>
            <person name="Yu X."/>
            <person name="Liu D.K."/>
            <person name="Tu X.D."/>
            <person name="Liu B."/>
            <person name="Hao Y."/>
            <person name="Liao X.Y."/>
            <person name="Jiang Y.T."/>
            <person name="Sun W.H."/>
            <person name="Chen J."/>
            <person name="Chen Y.Q."/>
            <person name="Ai Y."/>
            <person name="Zhai J.W."/>
            <person name="Wu S.S."/>
            <person name="Zhou Z."/>
            <person name="Hsiao Y.Y."/>
            <person name="Wu W.L."/>
            <person name="Chen Y.Y."/>
            <person name="Lin Y.F."/>
            <person name="Hsu J.L."/>
            <person name="Li C.Y."/>
            <person name="Wang Z.W."/>
            <person name="Zhao X."/>
            <person name="Zhong W.Y."/>
            <person name="Ma X.K."/>
            <person name="Ma L."/>
            <person name="Huang J."/>
            <person name="Chen G.Z."/>
            <person name="Huang M.Z."/>
            <person name="Huang L."/>
            <person name="Peng D.H."/>
            <person name="Luo Y.B."/>
            <person name="Zou S.Q."/>
            <person name="Chen S.P."/>
            <person name="Lan S."/>
            <person name="Tsai W.C."/>
            <person name="Van de Peer Y."/>
            <person name="Liu Z.J."/>
        </authorList>
    </citation>
    <scope>NUCLEOTIDE SEQUENCE [LARGE SCALE GENOMIC DNA]</scope>
    <source>
        <strain evidence="2">Lor287</strain>
    </source>
</reference>
<dbReference type="AlphaFoldDB" id="A0AAP0GGJ5"/>
<dbReference type="InterPro" id="IPR001584">
    <property type="entry name" value="Integrase_cat-core"/>
</dbReference>
<dbReference type="GO" id="GO:0015074">
    <property type="term" value="P:DNA integration"/>
    <property type="evidence" value="ECO:0007669"/>
    <property type="project" value="InterPro"/>
</dbReference>
<evidence type="ECO:0000313" key="3">
    <source>
        <dbReference type="Proteomes" id="UP001418222"/>
    </source>
</evidence>
<accession>A0AAP0GGJ5</accession>
<proteinExistence type="predicted"/>
<dbReference type="SUPFAM" id="SSF53098">
    <property type="entry name" value="Ribonuclease H-like"/>
    <property type="match status" value="1"/>
</dbReference>
<dbReference type="InterPro" id="IPR036397">
    <property type="entry name" value="RNaseH_sf"/>
</dbReference>